<protein>
    <submittedName>
        <fullName evidence="2">Uncharacterized protein</fullName>
    </submittedName>
</protein>
<organism evidence="2 3">
    <name type="scientific">Peronospora destructor</name>
    <dbReference type="NCBI Taxonomy" id="86335"/>
    <lineage>
        <taxon>Eukaryota</taxon>
        <taxon>Sar</taxon>
        <taxon>Stramenopiles</taxon>
        <taxon>Oomycota</taxon>
        <taxon>Peronosporomycetes</taxon>
        <taxon>Peronosporales</taxon>
        <taxon>Peronosporaceae</taxon>
        <taxon>Peronospora</taxon>
    </lineage>
</organism>
<comment type="caution">
    <text evidence="2">The sequence shown here is derived from an EMBL/GenBank/DDBJ whole genome shotgun (WGS) entry which is preliminary data.</text>
</comment>
<feature type="compositionally biased region" description="Polar residues" evidence="1">
    <location>
        <begin position="81"/>
        <end position="95"/>
    </location>
</feature>
<proteinExistence type="predicted"/>
<reference evidence="2" key="1">
    <citation type="submission" date="2022-12" db="EMBL/GenBank/DDBJ databases">
        <authorList>
            <person name="Webb A."/>
        </authorList>
    </citation>
    <scope>NUCLEOTIDE SEQUENCE</scope>
    <source>
        <strain evidence="2">Pd1</strain>
    </source>
</reference>
<accession>A0AAV0V3E6</accession>
<dbReference type="EMBL" id="CANTFM010001891">
    <property type="protein sequence ID" value="CAI5743597.1"/>
    <property type="molecule type" value="Genomic_DNA"/>
</dbReference>
<name>A0AAV0V3E6_9STRA</name>
<sequence length="95" mass="10695">MFLAGSFTLRTAIHTFRHVHRFSSSLGFFPGTEMPFVADVVFRDPKENDILPCFRTLNEDGDVIDGAKDPRAEPRSMHANLPSNDPLEQNGQCFL</sequence>
<keyword evidence="3" id="KW-1185">Reference proteome</keyword>
<evidence type="ECO:0000313" key="3">
    <source>
        <dbReference type="Proteomes" id="UP001162029"/>
    </source>
</evidence>
<gene>
    <name evidence="2" type="ORF">PDE001_LOCUS8802</name>
</gene>
<dbReference type="AlphaFoldDB" id="A0AAV0V3E6"/>
<evidence type="ECO:0000313" key="2">
    <source>
        <dbReference type="EMBL" id="CAI5743597.1"/>
    </source>
</evidence>
<feature type="region of interest" description="Disordered" evidence="1">
    <location>
        <begin position="68"/>
        <end position="95"/>
    </location>
</feature>
<dbReference type="Proteomes" id="UP001162029">
    <property type="component" value="Unassembled WGS sequence"/>
</dbReference>
<evidence type="ECO:0000256" key="1">
    <source>
        <dbReference type="SAM" id="MobiDB-lite"/>
    </source>
</evidence>